<dbReference type="PIRSF" id="PIRSF002741">
    <property type="entry name" value="MppA"/>
    <property type="match status" value="1"/>
</dbReference>
<keyword evidence="4 5" id="KW-0732">Signal</keyword>
<name>A0ABS2U1E2_9ACTN</name>
<evidence type="ECO:0000256" key="5">
    <source>
        <dbReference type="SAM" id="SignalP"/>
    </source>
</evidence>
<dbReference type="InterPro" id="IPR030678">
    <property type="entry name" value="Peptide/Ni-bd"/>
</dbReference>
<dbReference type="InterPro" id="IPR000914">
    <property type="entry name" value="SBP_5_dom"/>
</dbReference>
<accession>A0ABS2U1E2</accession>
<dbReference type="PROSITE" id="PS51257">
    <property type="entry name" value="PROKAR_LIPOPROTEIN"/>
    <property type="match status" value="1"/>
</dbReference>
<dbReference type="PANTHER" id="PTHR30290">
    <property type="entry name" value="PERIPLASMIC BINDING COMPONENT OF ABC TRANSPORTER"/>
    <property type="match status" value="1"/>
</dbReference>
<comment type="caution">
    <text evidence="7">The sequence shown here is derived from an EMBL/GenBank/DDBJ whole genome shotgun (WGS) entry which is preliminary data.</text>
</comment>
<feature type="chain" id="PRO_5046780930" evidence="5">
    <location>
        <begin position="21"/>
        <end position="540"/>
    </location>
</feature>
<comment type="similarity">
    <text evidence="2">Belongs to the bacterial solute-binding protein 5 family.</text>
</comment>
<feature type="domain" description="Solute-binding protein family 5" evidence="6">
    <location>
        <begin position="85"/>
        <end position="456"/>
    </location>
</feature>
<evidence type="ECO:0000259" key="6">
    <source>
        <dbReference type="Pfam" id="PF00496"/>
    </source>
</evidence>
<keyword evidence="3" id="KW-0813">Transport</keyword>
<organism evidence="7 8">
    <name type="scientific">Actinacidiphila acididurans</name>
    <dbReference type="NCBI Taxonomy" id="2784346"/>
    <lineage>
        <taxon>Bacteria</taxon>
        <taxon>Bacillati</taxon>
        <taxon>Actinomycetota</taxon>
        <taxon>Actinomycetes</taxon>
        <taxon>Kitasatosporales</taxon>
        <taxon>Streptomycetaceae</taxon>
        <taxon>Actinacidiphila</taxon>
    </lineage>
</organism>
<evidence type="ECO:0000256" key="2">
    <source>
        <dbReference type="ARBA" id="ARBA00005695"/>
    </source>
</evidence>
<comment type="subcellular location">
    <subcellularLocation>
        <location evidence="1">Cell envelope</location>
    </subcellularLocation>
</comment>
<evidence type="ECO:0000256" key="1">
    <source>
        <dbReference type="ARBA" id="ARBA00004196"/>
    </source>
</evidence>
<evidence type="ECO:0000313" key="7">
    <source>
        <dbReference type="EMBL" id="MBM9509424.1"/>
    </source>
</evidence>
<keyword evidence="8" id="KW-1185">Reference proteome</keyword>
<dbReference type="PANTHER" id="PTHR30290:SF10">
    <property type="entry name" value="PERIPLASMIC OLIGOPEPTIDE-BINDING PROTEIN-RELATED"/>
    <property type="match status" value="1"/>
</dbReference>
<gene>
    <name evidence="7" type="ORF">ITX44_33730</name>
</gene>
<evidence type="ECO:0000313" key="8">
    <source>
        <dbReference type="Proteomes" id="UP000749040"/>
    </source>
</evidence>
<dbReference type="Gene3D" id="3.90.76.10">
    <property type="entry name" value="Dipeptide-binding Protein, Domain 1"/>
    <property type="match status" value="1"/>
</dbReference>
<proteinExistence type="inferred from homology"/>
<dbReference type="Proteomes" id="UP000749040">
    <property type="component" value="Unassembled WGS sequence"/>
</dbReference>
<feature type="signal peptide" evidence="5">
    <location>
        <begin position="1"/>
        <end position="20"/>
    </location>
</feature>
<dbReference type="Gene3D" id="3.10.105.10">
    <property type="entry name" value="Dipeptide-binding Protein, Domain 3"/>
    <property type="match status" value="1"/>
</dbReference>
<protein>
    <submittedName>
        <fullName evidence="7">Peptide-binding protein</fullName>
    </submittedName>
</protein>
<evidence type="ECO:0000256" key="4">
    <source>
        <dbReference type="ARBA" id="ARBA00022729"/>
    </source>
</evidence>
<sequence>MNRKLLVLPALLGVLTPVISGCGSSGGGSGGGGNPIVVGTTDSIELNKDNPAPFDPATSYDSATWNVFYNTFQMLLTFPRGSTTPTPDAAKECHYADQTGLTYQCTMRDGLKFSNGHELTSQDVKFSIDRMQKINFSAGPASLISGVKSVSAPDDQTVVFHLKAPDATFPYKLATPAAAIVDHQVYSATEPYDGFKLVGSGPYTLSDVTAPETGGSQAFRSGVFTKNPHYQGVLKLNNSKVELRMFADSTKMEAALKSGAVDVMSRTLAPNQISELLSSTDQNIKLTEAPGGEARYLFFNTSAPGLRDKAVRQAIAQVIDRQAITRDVYQRTADPLYSVVPQGILSHTNSFFDRYGNPSTAAAKQTLRGAGITGKVPLTINFRRDNGGTMNQPEAEEIKRQLDASGLFDVTVQSEQWNAFLKAASQRQYQIFAISWLPDFPDPDNYIAPFFDKDNFLNLPYQSKQIQDVILPQTRRQAERSTASAAFGTAQQIIAQDVPMLPLWQGKQYIAARSDITGVEWALNSTTTTQFWELGRGVTG</sequence>
<reference evidence="7 8" key="1">
    <citation type="submission" date="2021-01" db="EMBL/GenBank/DDBJ databases">
        <title>Streptomyces acididurans sp. nov., isolated from a peat swamp forest soil.</title>
        <authorList>
            <person name="Chantavorakit T."/>
            <person name="Duangmal K."/>
        </authorList>
    </citation>
    <scope>NUCLEOTIDE SEQUENCE [LARGE SCALE GENOMIC DNA]</scope>
    <source>
        <strain evidence="7 8">KK5PA1</strain>
    </source>
</reference>
<dbReference type="InterPro" id="IPR039424">
    <property type="entry name" value="SBP_5"/>
</dbReference>
<dbReference type="SUPFAM" id="SSF53850">
    <property type="entry name" value="Periplasmic binding protein-like II"/>
    <property type="match status" value="1"/>
</dbReference>
<dbReference type="Pfam" id="PF00496">
    <property type="entry name" value="SBP_bac_5"/>
    <property type="match status" value="1"/>
</dbReference>
<dbReference type="RefSeq" id="WP_205362487.1">
    <property type="nucleotide sequence ID" value="NZ_JADKYB010000025.1"/>
</dbReference>
<evidence type="ECO:0000256" key="3">
    <source>
        <dbReference type="ARBA" id="ARBA00022448"/>
    </source>
</evidence>
<dbReference type="EMBL" id="JADKYB010000025">
    <property type="protein sequence ID" value="MBM9509424.1"/>
    <property type="molecule type" value="Genomic_DNA"/>
</dbReference>
<dbReference type="Gene3D" id="3.40.190.10">
    <property type="entry name" value="Periplasmic binding protein-like II"/>
    <property type="match status" value="1"/>
</dbReference>